<dbReference type="Proteomes" id="UP000683925">
    <property type="component" value="Unassembled WGS sequence"/>
</dbReference>
<evidence type="ECO:0000313" key="1">
    <source>
        <dbReference type="EMBL" id="CAD8155694.1"/>
    </source>
</evidence>
<accession>A0A8S1TUW9</accession>
<dbReference type="EMBL" id="CAJJDP010000031">
    <property type="protein sequence ID" value="CAD8155694.1"/>
    <property type="molecule type" value="Genomic_DNA"/>
</dbReference>
<gene>
    <name evidence="1" type="ORF">POCTA_138.1.T0310073</name>
</gene>
<protein>
    <submittedName>
        <fullName evidence="1">Uncharacterized protein</fullName>
    </submittedName>
</protein>
<dbReference type="OMA" id="DYCTYLI"/>
<keyword evidence="2" id="KW-1185">Reference proteome</keyword>
<proteinExistence type="predicted"/>
<comment type="caution">
    <text evidence="1">The sequence shown here is derived from an EMBL/GenBank/DDBJ whole genome shotgun (WGS) entry which is preliminary data.</text>
</comment>
<name>A0A8S1TUW9_PAROT</name>
<dbReference type="OrthoDB" id="310310at2759"/>
<reference evidence="1" key="1">
    <citation type="submission" date="2021-01" db="EMBL/GenBank/DDBJ databases">
        <authorList>
            <consortium name="Genoscope - CEA"/>
            <person name="William W."/>
        </authorList>
    </citation>
    <scope>NUCLEOTIDE SEQUENCE</scope>
</reference>
<dbReference type="AlphaFoldDB" id="A0A8S1TUW9"/>
<evidence type="ECO:0000313" key="2">
    <source>
        <dbReference type="Proteomes" id="UP000683925"/>
    </source>
</evidence>
<organism evidence="1 2">
    <name type="scientific">Paramecium octaurelia</name>
    <dbReference type="NCBI Taxonomy" id="43137"/>
    <lineage>
        <taxon>Eukaryota</taxon>
        <taxon>Sar</taxon>
        <taxon>Alveolata</taxon>
        <taxon>Ciliophora</taxon>
        <taxon>Intramacronucleata</taxon>
        <taxon>Oligohymenophorea</taxon>
        <taxon>Peniculida</taxon>
        <taxon>Parameciidae</taxon>
        <taxon>Paramecium</taxon>
    </lineage>
</organism>
<sequence>MEEDNQFNEDFIRVQGLYRRAWQLRHAQKIRIRQLMDMYKAQLLIICPKVYGFQCKLQSLLPNPTDNKKLLKKIAKYQWVQIYFYDLKFQSFIHQDYCTYLIYNKIPIPNGRYENQFQTDIFNFFQDKVCQFIIQINAGFYESLILQDINSQYYCEEQVDNFDYNNLVEYLSYNLDDILSEEQEYMIEHHMREVVSEIIKIEYLAVVDFIQQNYSDLITNTEIKLSQQYPDSFCYSNFGHGFYELNSRKNKKNKIQRIQECQDVSKLNFGIYYTQVKKTIIILEIAAKYKIAYIINYFDHYRKQSSIFEKIEDFKIYKINTIKLNVEEAYELIKYLKYKNRSCKQLWKETIQFYKQQDFDEFTQFLEMKEQNYYQTLDDITRFISTISPQSNNYQEIYSQALVSKIQQNQSYNLDLIPIIEFDYDLKKLVKSQIQNAAILEDQQKLTIGVVIYLDQTQTILFVKDANNLVMPNDSSLEFSEKETILITNPNVHGEEFQDFYFQIKKTKMDKKNIIIFDVNTKAIQSSVAQFYVTLILQKTENGQLRNIQKFLELKTTAWTNILKILG</sequence>